<dbReference type="EMBL" id="FYDG01000003">
    <property type="protein sequence ID" value="SNB69477.1"/>
    <property type="molecule type" value="Genomic_DNA"/>
</dbReference>
<reference evidence="2" key="1">
    <citation type="submission" date="2017-06" db="EMBL/GenBank/DDBJ databases">
        <authorList>
            <person name="Varghese N."/>
            <person name="Submissions S."/>
        </authorList>
    </citation>
    <scope>NUCLEOTIDE SEQUENCE [LARGE SCALE GENOMIC DNA]</scope>
    <source>
        <strain evidence="2">DSM 137</strain>
    </source>
</reference>
<proteinExistence type="predicted"/>
<sequence>MGFVNFIRNLFRRKKRGTAIKYAYAIDAIIGMSDERFALFVKDMFEREEPGVRATAALAYMRLRMIIPEAIRDARAAGSESTHEEFMSLFIDRFSKDENSLRASALFFLGYLQFRLTEMANTNIVLRSTCADLWFKMASAGIYLSKILEASSSFGMFEGVPYEIKTESDGVGFITNILVPDCYRDDERFRLLAEAHGFKIWPKLT</sequence>
<organism evidence="1 2">
    <name type="scientific">Rhodoblastus acidophilus</name>
    <name type="common">Rhodopseudomonas acidophila</name>
    <dbReference type="NCBI Taxonomy" id="1074"/>
    <lineage>
        <taxon>Bacteria</taxon>
        <taxon>Pseudomonadati</taxon>
        <taxon>Pseudomonadota</taxon>
        <taxon>Alphaproteobacteria</taxon>
        <taxon>Hyphomicrobiales</taxon>
        <taxon>Rhodoblastaceae</taxon>
        <taxon>Rhodoblastus</taxon>
    </lineage>
</organism>
<keyword evidence="2" id="KW-1185">Reference proteome</keyword>
<protein>
    <submittedName>
        <fullName evidence="1">Uncharacterized protein</fullName>
    </submittedName>
</protein>
<evidence type="ECO:0000313" key="2">
    <source>
        <dbReference type="Proteomes" id="UP000198418"/>
    </source>
</evidence>
<gene>
    <name evidence="1" type="ORF">SAMN06265338_103225</name>
</gene>
<name>A0A212RB94_RHOAC</name>
<dbReference type="AlphaFoldDB" id="A0A212RB94"/>
<evidence type="ECO:0000313" key="1">
    <source>
        <dbReference type="EMBL" id="SNB69477.1"/>
    </source>
</evidence>
<accession>A0A212RB94</accession>
<dbReference type="RefSeq" id="WP_088520341.1">
    <property type="nucleotide sequence ID" value="NZ_FYDG01000003.1"/>
</dbReference>
<dbReference type="Proteomes" id="UP000198418">
    <property type="component" value="Unassembled WGS sequence"/>
</dbReference>